<protein>
    <submittedName>
        <fullName evidence="2">Uncharacterized protein</fullName>
    </submittedName>
</protein>
<keyword evidence="1" id="KW-0812">Transmembrane</keyword>
<dbReference type="KEGG" id="vg:24422772"/>
<organism evidence="2 3">
    <name type="scientific">Sinorhizobium phage phiM12</name>
    <dbReference type="NCBI Taxonomy" id="1357423"/>
    <lineage>
        <taxon>Viruses</taxon>
        <taxon>Duplodnaviria</taxon>
        <taxon>Heunggongvirae</taxon>
        <taxon>Uroviricota</taxon>
        <taxon>Caudoviricetes</taxon>
        <taxon>Emdodecavirus</taxon>
        <taxon>Emdodecavirus M12</taxon>
    </lineage>
</organism>
<keyword evidence="1" id="KW-0472">Membrane</keyword>
<evidence type="ECO:0000256" key="1">
    <source>
        <dbReference type="SAM" id="Phobius"/>
    </source>
</evidence>
<gene>
    <name evidence="2" type="ORF">SmphiM12_123</name>
</gene>
<reference evidence="2 3" key="1">
    <citation type="journal article" date="2014" name="Virology">
        <title>The genome, proteome and phylogenetic analysis of Sinorhizobium meliloti phage PhiM12, the founder of a new group of T4-superfamily phages.</title>
        <authorList>
            <person name="Brewer T.E."/>
            <person name="Elizabeth Stroupe M."/>
            <person name="Jones K.M."/>
        </authorList>
    </citation>
    <scope>NUCLEOTIDE SEQUENCE [LARGE SCALE GENOMIC DNA]</scope>
</reference>
<evidence type="ECO:0000313" key="2">
    <source>
        <dbReference type="EMBL" id="AGR47755.1"/>
    </source>
</evidence>
<name>S5MPJ7_9CAUD</name>
<feature type="transmembrane region" description="Helical" evidence="1">
    <location>
        <begin position="121"/>
        <end position="141"/>
    </location>
</feature>
<feature type="transmembrane region" description="Helical" evidence="1">
    <location>
        <begin position="21"/>
        <end position="49"/>
    </location>
</feature>
<accession>S5MPJ7</accession>
<keyword evidence="1" id="KW-1133">Transmembrane helix</keyword>
<dbReference type="GeneID" id="24422772"/>
<keyword evidence="3" id="KW-1185">Reference proteome</keyword>
<proteinExistence type="predicted"/>
<dbReference type="EMBL" id="KF381361">
    <property type="protein sequence ID" value="AGR47755.1"/>
    <property type="molecule type" value="Genomic_DNA"/>
</dbReference>
<evidence type="ECO:0000313" key="3">
    <source>
        <dbReference type="Proteomes" id="UP000015089"/>
    </source>
</evidence>
<dbReference type="Proteomes" id="UP000015089">
    <property type="component" value="Segment"/>
</dbReference>
<dbReference type="RefSeq" id="YP_009143016.1">
    <property type="nucleotide sequence ID" value="NC_027204.1"/>
</dbReference>
<reference evidence="2 3" key="2">
    <citation type="journal article" date="2014" name="Virology">
        <title>The structure of Sinorhizobium meliloti phage PhiM12, which has a novel T=19l triangulation number and is the founder of a new group of T4-superfamily phages.</title>
        <authorList>
            <person name="Stroupe M.E."/>
            <person name="Brewer T.E."/>
            <person name="Sousa D.R."/>
            <person name="Jones K.M."/>
        </authorList>
    </citation>
    <scope>NUCLEOTIDE SEQUENCE [LARGE SCALE GENOMIC DNA]</scope>
</reference>
<sequence>MRRCMRQSVRRLVLVTAPRRLTFPIFAANSSVVGMMVAALTLVVCLVRLKVRTFRATLTLSIRHQRQLLLTLTRTRGLVRRRLMLILTRSVARPTPLVLTLTRSRQKITPTLVVWSNRLPVAPTVPPTLGVLVITVTRSLVRRRLNRIPTRFRVRRRATPIATQLTLRRLRLVLPVRARTPVRETSRFWHVLNIDLTKK</sequence>